<evidence type="ECO:0000256" key="2">
    <source>
        <dbReference type="ARBA" id="ARBA00022517"/>
    </source>
</evidence>
<dbReference type="Pfam" id="PF03652">
    <property type="entry name" value="RuvX"/>
    <property type="match status" value="1"/>
</dbReference>
<dbReference type="PANTHER" id="PTHR33317">
    <property type="entry name" value="POLYNUCLEOTIDYL TRANSFERASE, RIBONUCLEASE H-LIKE SUPERFAMILY PROTEIN"/>
    <property type="match status" value="1"/>
</dbReference>
<dbReference type="HAMAP" id="MF_00651">
    <property type="entry name" value="Nuclease_YqgF"/>
    <property type="match status" value="1"/>
</dbReference>
<protein>
    <submittedName>
        <fullName evidence="6">Putative holliday junction resolvase</fullName>
        <ecNumber evidence="6">3.1.-.-</ecNumber>
    </submittedName>
</protein>
<dbReference type="CDD" id="cd16964">
    <property type="entry name" value="YqgF"/>
    <property type="match status" value="1"/>
</dbReference>
<comment type="caution">
    <text evidence="6">The sequence shown here is derived from an EMBL/GenBank/DDBJ whole genome shotgun (WGS) entry which is preliminary data.</text>
</comment>
<dbReference type="SUPFAM" id="SSF53098">
    <property type="entry name" value="Ribonuclease H-like"/>
    <property type="match status" value="1"/>
</dbReference>
<evidence type="ECO:0000256" key="4">
    <source>
        <dbReference type="ARBA" id="ARBA00022801"/>
    </source>
</evidence>
<evidence type="ECO:0000313" key="6">
    <source>
        <dbReference type="EMBL" id="OIQ67933.1"/>
    </source>
</evidence>
<evidence type="ECO:0000256" key="1">
    <source>
        <dbReference type="ARBA" id="ARBA00022490"/>
    </source>
</evidence>
<dbReference type="SMART" id="SM00732">
    <property type="entry name" value="YqgFc"/>
    <property type="match status" value="1"/>
</dbReference>
<dbReference type="InterPro" id="IPR012337">
    <property type="entry name" value="RNaseH-like_sf"/>
</dbReference>
<sequence length="160" mass="17518">MAVIDLTELPALLPRYGALVGLDLGEKTIGVAVSDVTRTVATPLHTIHKTKFTPDAEALFKLMVAREVAAIVIGLPVNMDGTEGVRCQSNRAFARNLLRLRPELIIAFWDERMSTMAVNRFLIDELDASRAKRAELVDAMAAGWILQGALERLRGLEPPA</sequence>
<dbReference type="EC" id="3.1.-.-" evidence="6"/>
<keyword evidence="2" id="KW-0690">Ribosome biogenesis</keyword>
<dbReference type="InterPro" id="IPR006641">
    <property type="entry name" value="YqgF/RNaseH-like_dom"/>
</dbReference>
<dbReference type="NCBIfam" id="TIGR00250">
    <property type="entry name" value="RNAse_H_YqgF"/>
    <property type="match status" value="1"/>
</dbReference>
<dbReference type="InterPro" id="IPR005227">
    <property type="entry name" value="YqgF"/>
</dbReference>
<name>A0A1J5PWF3_9ZZZZ</name>
<feature type="domain" description="YqgF/RNase H-like" evidence="5">
    <location>
        <begin position="17"/>
        <end position="118"/>
    </location>
</feature>
<dbReference type="GO" id="GO:0016787">
    <property type="term" value="F:hydrolase activity"/>
    <property type="evidence" value="ECO:0007669"/>
    <property type="project" value="UniProtKB-KW"/>
</dbReference>
<dbReference type="EMBL" id="MLJW01005608">
    <property type="protein sequence ID" value="OIQ67933.1"/>
    <property type="molecule type" value="Genomic_DNA"/>
</dbReference>
<accession>A0A1J5PWF3</accession>
<dbReference type="Gene3D" id="3.30.420.140">
    <property type="entry name" value="YqgF/RNase H-like domain"/>
    <property type="match status" value="1"/>
</dbReference>
<evidence type="ECO:0000259" key="5">
    <source>
        <dbReference type="SMART" id="SM00732"/>
    </source>
</evidence>
<keyword evidence="3" id="KW-0540">Nuclease</keyword>
<keyword evidence="4 6" id="KW-0378">Hydrolase</keyword>
<keyword evidence="1" id="KW-0963">Cytoplasm</keyword>
<dbReference type="GO" id="GO:0004518">
    <property type="term" value="F:nuclease activity"/>
    <property type="evidence" value="ECO:0007669"/>
    <property type="project" value="UniProtKB-KW"/>
</dbReference>
<dbReference type="PANTHER" id="PTHR33317:SF4">
    <property type="entry name" value="POLYNUCLEOTIDYL TRANSFERASE, RIBONUCLEASE H-LIKE SUPERFAMILY PROTEIN"/>
    <property type="match status" value="1"/>
</dbReference>
<reference evidence="6" key="1">
    <citation type="submission" date="2016-10" db="EMBL/GenBank/DDBJ databases">
        <title>Sequence of Gallionella enrichment culture.</title>
        <authorList>
            <person name="Poehlein A."/>
            <person name="Muehling M."/>
            <person name="Daniel R."/>
        </authorList>
    </citation>
    <scope>NUCLEOTIDE SEQUENCE</scope>
</reference>
<evidence type="ECO:0000256" key="3">
    <source>
        <dbReference type="ARBA" id="ARBA00022722"/>
    </source>
</evidence>
<organism evidence="6">
    <name type="scientific">mine drainage metagenome</name>
    <dbReference type="NCBI Taxonomy" id="410659"/>
    <lineage>
        <taxon>unclassified sequences</taxon>
        <taxon>metagenomes</taxon>
        <taxon>ecological metagenomes</taxon>
    </lineage>
</organism>
<dbReference type="GO" id="GO:0000967">
    <property type="term" value="P:rRNA 5'-end processing"/>
    <property type="evidence" value="ECO:0007669"/>
    <property type="project" value="TreeGrafter"/>
</dbReference>
<proteinExistence type="inferred from homology"/>
<gene>
    <name evidence="6" type="primary">yrrK_6</name>
    <name evidence="6" type="ORF">GALL_504860</name>
</gene>
<dbReference type="GO" id="GO:0005829">
    <property type="term" value="C:cytosol"/>
    <property type="evidence" value="ECO:0007669"/>
    <property type="project" value="TreeGrafter"/>
</dbReference>
<dbReference type="AlphaFoldDB" id="A0A1J5PWF3"/>
<dbReference type="InterPro" id="IPR037027">
    <property type="entry name" value="YqgF/RNaseH-like_dom_sf"/>
</dbReference>